<feature type="transmembrane region" description="Helical" evidence="1">
    <location>
        <begin position="12"/>
        <end position="30"/>
    </location>
</feature>
<keyword evidence="1" id="KW-0812">Transmembrane</keyword>
<accession>A0A1Y2GV72</accession>
<dbReference type="Proteomes" id="UP000193648">
    <property type="component" value="Unassembled WGS sequence"/>
</dbReference>
<keyword evidence="1" id="KW-1133">Transmembrane helix</keyword>
<dbReference type="GeneID" id="33570441"/>
<dbReference type="EMBL" id="MCFF01000008">
    <property type="protein sequence ID" value="ORZ24961.1"/>
    <property type="molecule type" value="Genomic_DNA"/>
</dbReference>
<keyword evidence="3" id="KW-1185">Reference proteome</keyword>
<dbReference type="InParanoid" id="A0A1Y2GV72"/>
<reference evidence="2 3" key="1">
    <citation type="submission" date="2016-07" db="EMBL/GenBank/DDBJ databases">
        <title>Pervasive Adenine N6-methylation of Active Genes in Fungi.</title>
        <authorList>
            <consortium name="DOE Joint Genome Institute"/>
            <person name="Mondo S.J."/>
            <person name="Dannebaum R.O."/>
            <person name="Kuo R.C."/>
            <person name="Labutti K."/>
            <person name="Haridas S."/>
            <person name="Kuo A."/>
            <person name="Salamov A."/>
            <person name="Ahrendt S.R."/>
            <person name="Lipzen A."/>
            <person name="Sullivan W."/>
            <person name="Andreopoulos W.B."/>
            <person name="Clum A."/>
            <person name="Lindquist E."/>
            <person name="Daum C."/>
            <person name="Ramamoorthy G.K."/>
            <person name="Gryganskyi A."/>
            <person name="Culley D."/>
            <person name="Magnuson J.K."/>
            <person name="James T.Y."/>
            <person name="O'Malley M.A."/>
            <person name="Stajich J.E."/>
            <person name="Spatafora J.W."/>
            <person name="Visel A."/>
            <person name="Grigoriev I.V."/>
        </authorList>
    </citation>
    <scope>NUCLEOTIDE SEQUENCE [LARGE SCALE GENOMIC DNA]</scope>
    <source>
        <strain evidence="2 3">NRRL 3116</strain>
    </source>
</reference>
<evidence type="ECO:0000313" key="3">
    <source>
        <dbReference type="Proteomes" id="UP000193648"/>
    </source>
</evidence>
<evidence type="ECO:0000256" key="1">
    <source>
        <dbReference type="SAM" id="Phobius"/>
    </source>
</evidence>
<evidence type="ECO:0000313" key="2">
    <source>
        <dbReference type="EMBL" id="ORZ24961.1"/>
    </source>
</evidence>
<dbReference type="AlphaFoldDB" id="A0A1Y2GV72"/>
<organism evidence="2 3">
    <name type="scientific">Lobosporangium transversale</name>
    <dbReference type="NCBI Taxonomy" id="64571"/>
    <lineage>
        <taxon>Eukaryota</taxon>
        <taxon>Fungi</taxon>
        <taxon>Fungi incertae sedis</taxon>
        <taxon>Mucoromycota</taxon>
        <taxon>Mortierellomycotina</taxon>
        <taxon>Mortierellomycetes</taxon>
        <taxon>Mortierellales</taxon>
        <taxon>Mortierellaceae</taxon>
        <taxon>Lobosporangium</taxon>
    </lineage>
</organism>
<name>A0A1Y2GV72_9FUNG</name>
<proteinExistence type="predicted"/>
<protein>
    <submittedName>
        <fullName evidence="2">Uncharacterized protein</fullName>
    </submittedName>
</protein>
<dbReference type="RefSeq" id="XP_021883942.1">
    <property type="nucleotide sequence ID" value="XM_022028598.1"/>
</dbReference>
<comment type="caution">
    <text evidence="2">The sequence shown here is derived from an EMBL/GenBank/DDBJ whole genome shotgun (WGS) entry which is preliminary data.</text>
</comment>
<keyword evidence="1" id="KW-0472">Membrane</keyword>
<sequence length="76" mass="8747">MDLMLDEQTAGSFLHFMYVCSAVFAGIKTYDQSKEPICNHDPKDPIVRYILRAFIAYELYLKLSDGIPDDLNEREA</sequence>
<gene>
    <name evidence="2" type="ORF">BCR41DRAFT_393915</name>
</gene>